<dbReference type="InterPro" id="IPR022684">
    <property type="entry name" value="Calpain_cysteine_protease"/>
</dbReference>
<dbReference type="Pfam" id="PF00648">
    <property type="entry name" value="Peptidase_C2"/>
    <property type="match status" value="2"/>
</dbReference>
<evidence type="ECO:0000256" key="3">
    <source>
        <dbReference type="ARBA" id="ARBA00022801"/>
    </source>
</evidence>
<gene>
    <name evidence="8" type="ORF">C1SCF055_LOCUS45274</name>
</gene>
<name>A0A9P1GTT6_9DINO</name>
<comment type="similarity">
    <text evidence="1">Belongs to the peptidase C2 family.</text>
</comment>
<dbReference type="Proteomes" id="UP001152797">
    <property type="component" value="Unassembled WGS sequence"/>
</dbReference>
<keyword evidence="11" id="KW-1185">Reference proteome</keyword>
<dbReference type="AlphaFoldDB" id="A0A9P1GTT6"/>
<evidence type="ECO:0000256" key="1">
    <source>
        <dbReference type="ARBA" id="ARBA00007623"/>
    </source>
</evidence>
<dbReference type="PROSITE" id="PS50203">
    <property type="entry name" value="CALPAIN_CAT"/>
    <property type="match status" value="1"/>
</dbReference>
<feature type="domain" description="Calpain catalytic" evidence="7">
    <location>
        <begin position="1"/>
        <end position="355"/>
    </location>
</feature>
<evidence type="ECO:0000313" key="10">
    <source>
        <dbReference type="EMBL" id="CAL4808207.1"/>
    </source>
</evidence>
<reference evidence="9" key="2">
    <citation type="submission" date="2024-04" db="EMBL/GenBank/DDBJ databases">
        <authorList>
            <person name="Chen Y."/>
            <person name="Shah S."/>
            <person name="Dougan E. K."/>
            <person name="Thang M."/>
            <person name="Chan C."/>
        </authorList>
    </citation>
    <scope>NUCLEOTIDE SEQUENCE [LARGE SCALE GENOMIC DNA]</scope>
</reference>
<evidence type="ECO:0000256" key="5">
    <source>
        <dbReference type="PIRSR" id="PIRSR622684-1"/>
    </source>
</evidence>
<dbReference type="OrthoDB" id="268518at2759"/>
<reference evidence="8" key="1">
    <citation type="submission" date="2022-10" db="EMBL/GenBank/DDBJ databases">
        <authorList>
            <person name="Chen Y."/>
            <person name="Dougan E. K."/>
            <person name="Chan C."/>
            <person name="Rhodes N."/>
            <person name="Thang M."/>
        </authorList>
    </citation>
    <scope>NUCLEOTIDE SEQUENCE</scope>
</reference>
<evidence type="ECO:0000256" key="4">
    <source>
        <dbReference type="ARBA" id="ARBA00022807"/>
    </source>
</evidence>
<dbReference type="PANTHER" id="PTHR10183">
    <property type="entry name" value="CALPAIN"/>
    <property type="match status" value="1"/>
</dbReference>
<dbReference type="InterPro" id="IPR038765">
    <property type="entry name" value="Papain-like_cys_pep_sf"/>
</dbReference>
<dbReference type="EMBL" id="CAMXCT030006839">
    <property type="protein sequence ID" value="CAL4808207.1"/>
    <property type="molecule type" value="Genomic_DNA"/>
</dbReference>
<dbReference type="PANTHER" id="PTHR10183:SF379">
    <property type="entry name" value="CALPAIN-5"/>
    <property type="match status" value="1"/>
</dbReference>
<dbReference type="EMBL" id="CAMXCT010006839">
    <property type="protein sequence ID" value="CAI4020895.1"/>
    <property type="molecule type" value="Genomic_DNA"/>
</dbReference>
<dbReference type="PROSITE" id="PS00139">
    <property type="entry name" value="THIOL_PROTEASE_CYS"/>
    <property type="match status" value="1"/>
</dbReference>
<dbReference type="InterPro" id="IPR000169">
    <property type="entry name" value="Pept_cys_AS"/>
</dbReference>
<evidence type="ECO:0000313" key="11">
    <source>
        <dbReference type="Proteomes" id="UP001152797"/>
    </source>
</evidence>
<dbReference type="GO" id="GO:0006508">
    <property type="term" value="P:proteolysis"/>
    <property type="evidence" value="ECO:0007669"/>
    <property type="project" value="UniProtKB-KW"/>
</dbReference>
<dbReference type="InterPro" id="IPR001300">
    <property type="entry name" value="Peptidase_C2_calpain_cat"/>
</dbReference>
<keyword evidence="4 6" id="KW-0788">Thiol protease</keyword>
<comment type="caution">
    <text evidence="8">The sequence shown here is derived from an EMBL/GenBank/DDBJ whole genome shotgun (WGS) entry which is preliminary data.</text>
</comment>
<dbReference type="SUPFAM" id="SSF54001">
    <property type="entry name" value="Cysteine proteinases"/>
    <property type="match status" value="1"/>
</dbReference>
<organism evidence="8">
    <name type="scientific">Cladocopium goreaui</name>
    <dbReference type="NCBI Taxonomy" id="2562237"/>
    <lineage>
        <taxon>Eukaryota</taxon>
        <taxon>Sar</taxon>
        <taxon>Alveolata</taxon>
        <taxon>Dinophyceae</taxon>
        <taxon>Suessiales</taxon>
        <taxon>Symbiodiniaceae</taxon>
        <taxon>Cladocopium</taxon>
    </lineage>
</organism>
<proteinExistence type="inferred from homology"/>
<evidence type="ECO:0000313" key="8">
    <source>
        <dbReference type="EMBL" id="CAI4020895.1"/>
    </source>
</evidence>
<evidence type="ECO:0000259" key="7">
    <source>
        <dbReference type="PROSITE" id="PS50203"/>
    </source>
</evidence>
<feature type="active site" evidence="6">
    <location>
        <position position="272"/>
    </location>
</feature>
<dbReference type="EMBL" id="CAMXCT020006839">
    <property type="protein sequence ID" value="CAL1174270.1"/>
    <property type="molecule type" value="Genomic_DNA"/>
</dbReference>
<keyword evidence="2 6" id="KW-0645">Protease</keyword>
<feature type="active site" evidence="6">
    <location>
        <position position="246"/>
    </location>
</feature>
<feature type="active site" evidence="5 6">
    <location>
        <position position="14"/>
    </location>
</feature>
<accession>A0A9P1GTT6</accession>
<dbReference type="Gene3D" id="3.90.70.10">
    <property type="entry name" value="Cysteine proteinases"/>
    <property type="match status" value="1"/>
</dbReference>
<keyword evidence="3 6" id="KW-0378">Hydrolase</keyword>
<protein>
    <submittedName>
        <fullName evidence="10">Calpain-D (Calcium-activated neutral proteinas e D) (CANP D) (Small optic lobes protein)</fullName>
    </submittedName>
</protein>
<dbReference type="SMART" id="SM00230">
    <property type="entry name" value="CysPc"/>
    <property type="match status" value="1"/>
</dbReference>
<evidence type="ECO:0000256" key="2">
    <source>
        <dbReference type="ARBA" id="ARBA00022670"/>
    </source>
</evidence>
<dbReference type="GO" id="GO:0004198">
    <property type="term" value="F:calcium-dependent cysteine-type endopeptidase activity"/>
    <property type="evidence" value="ECO:0007669"/>
    <property type="project" value="InterPro"/>
</dbReference>
<sequence>MTAGDLAQGFLGNCWLVASIAAIVKQPTWIRKLFVEADLVAGRFVIQLFDMASGRWELVEVDDFVPCTLEDDWSEIPYTEQEDGTRVYNYQDIYTAQGTKRLRKKWLPLFGRPNGRQVWALVLEKAMAKFVGSYAHLSGGTEPFAFMALTGFPLVYVFQRPAVDKAETAAMPNHWQWRGAQYAGRSSTGVGSEALPVPDDLLDEELWEKLLQYMARRCPVTSSITRYPAVKSALDYYRPDGLISGHAYALLEAREVQLVHEGRRLRLVALKNPHGDWRAEGGAWSCTWMGDWGHDSPLWRKHPEVARQLERAGAMVSLQPGDVSPKSPTRATQMSESCFWMPWDSFKLTFDKLCVMPKPLSGDPSVDLTTPATIPTVRRDAQTDAVGDDLCPSLSKLASLNLSSWAVFLLWAAAASSKVAVKQKPQAVPAKHVTMEEFYQRPYCNTSTRDMYNCVGKP</sequence>
<evidence type="ECO:0000313" key="9">
    <source>
        <dbReference type="EMBL" id="CAL1174270.1"/>
    </source>
</evidence>
<evidence type="ECO:0000256" key="6">
    <source>
        <dbReference type="PROSITE-ProRule" id="PRU00239"/>
    </source>
</evidence>